<comment type="caution">
    <text evidence="5">The sequence shown here is derived from an EMBL/GenBank/DDBJ whole genome shotgun (WGS) entry which is preliminary data.</text>
</comment>
<name>A0A3M0CCY4_9PROT</name>
<dbReference type="GO" id="GO:0120010">
    <property type="term" value="P:intermembrane phospholipid transfer"/>
    <property type="evidence" value="ECO:0007669"/>
    <property type="project" value="TreeGrafter"/>
</dbReference>
<evidence type="ECO:0000256" key="4">
    <source>
        <dbReference type="SAM" id="SignalP"/>
    </source>
</evidence>
<keyword evidence="5" id="KW-0449">Lipoprotein</keyword>
<dbReference type="PRINTS" id="PR01805">
    <property type="entry name" value="VACJLIPOPROT"/>
</dbReference>
<dbReference type="InterPro" id="IPR007428">
    <property type="entry name" value="MlaA"/>
</dbReference>
<dbReference type="AlphaFoldDB" id="A0A3M0CCY4"/>
<dbReference type="PANTHER" id="PTHR30035:SF3">
    <property type="entry name" value="INTERMEMBRANE PHOSPHOLIPID TRANSPORT SYSTEM LIPOPROTEIN MLAA"/>
    <property type="match status" value="1"/>
</dbReference>
<feature type="signal peptide" evidence="4">
    <location>
        <begin position="1"/>
        <end position="23"/>
    </location>
</feature>
<evidence type="ECO:0000313" key="6">
    <source>
        <dbReference type="Proteomes" id="UP000271227"/>
    </source>
</evidence>
<dbReference type="OrthoDB" id="9785326at2"/>
<dbReference type="EMBL" id="REFR01000013">
    <property type="protein sequence ID" value="RMB04606.1"/>
    <property type="molecule type" value="Genomic_DNA"/>
</dbReference>
<dbReference type="PROSITE" id="PS51257">
    <property type="entry name" value="PROKAR_LIPOPROTEIN"/>
    <property type="match status" value="1"/>
</dbReference>
<dbReference type="Pfam" id="PF04333">
    <property type="entry name" value="MlaA"/>
    <property type="match status" value="1"/>
</dbReference>
<evidence type="ECO:0000256" key="2">
    <source>
        <dbReference type="ARBA" id="ARBA00022729"/>
    </source>
</evidence>
<evidence type="ECO:0000313" key="5">
    <source>
        <dbReference type="EMBL" id="RMB04606.1"/>
    </source>
</evidence>
<evidence type="ECO:0000256" key="3">
    <source>
        <dbReference type="SAM" id="MobiDB-lite"/>
    </source>
</evidence>
<keyword evidence="2 4" id="KW-0732">Signal</keyword>
<feature type="compositionally biased region" description="Acidic residues" evidence="3">
    <location>
        <begin position="243"/>
        <end position="266"/>
    </location>
</feature>
<feature type="region of interest" description="Disordered" evidence="3">
    <location>
        <begin position="243"/>
        <end position="273"/>
    </location>
</feature>
<dbReference type="FunCoup" id="A0A3M0CCY4">
    <property type="interactions" value="84"/>
</dbReference>
<dbReference type="RefSeq" id="WP_121939530.1">
    <property type="nucleotide sequence ID" value="NZ_REFR01000013.1"/>
</dbReference>
<accession>A0A3M0CCY4</accession>
<gene>
    <name evidence="5" type="ORF">BXY39_2876</name>
</gene>
<comment type="similarity">
    <text evidence="1">Belongs to the MlaA family.</text>
</comment>
<keyword evidence="6" id="KW-1185">Reference proteome</keyword>
<sequence length="273" mass="29936">MTSMHSRLSLAGLACALFLQACATVPEDSVQAGVPDPYEGFNRAMFSVNQTLDQNVFRPGIKGYRAVVPEPVRDGISNVARNLTEPWTFVNDLLQGKPGRAGTTLGRFLLNTVFGLGGIFKATDSMGIEYHREDFGQTLAVWGVDQGPYLVLPLLGPSSIRDLTGFTASVFGDPALIAIDRADVEGLQLGWFGVNALVTRNNIHDALNQLYLEDDPYVFARSAYRQRRAFLIRDGKPIVDEDAEDIFDDLDDEDWEDPPAPAEEDGSNPLPSE</sequence>
<proteinExistence type="inferred from homology"/>
<dbReference type="Proteomes" id="UP000271227">
    <property type="component" value="Unassembled WGS sequence"/>
</dbReference>
<dbReference type="GO" id="GO:0016020">
    <property type="term" value="C:membrane"/>
    <property type="evidence" value="ECO:0007669"/>
    <property type="project" value="InterPro"/>
</dbReference>
<protein>
    <submittedName>
        <fullName evidence="5">Phospholipid-binding lipoprotein MlaA</fullName>
    </submittedName>
</protein>
<evidence type="ECO:0000256" key="1">
    <source>
        <dbReference type="ARBA" id="ARBA00010634"/>
    </source>
</evidence>
<dbReference type="InParanoid" id="A0A3M0CCY4"/>
<dbReference type="PANTHER" id="PTHR30035">
    <property type="entry name" value="LIPOPROTEIN VACJ-RELATED"/>
    <property type="match status" value="1"/>
</dbReference>
<feature type="chain" id="PRO_5018210197" evidence="4">
    <location>
        <begin position="24"/>
        <end position="273"/>
    </location>
</feature>
<organism evidence="5 6">
    <name type="scientific">Eilatimonas milleporae</name>
    <dbReference type="NCBI Taxonomy" id="911205"/>
    <lineage>
        <taxon>Bacteria</taxon>
        <taxon>Pseudomonadati</taxon>
        <taxon>Pseudomonadota</taxon>
        <taxon>Alphaproteobacteria</taxon>
        <taxon>Kordiimonadales</taxon>
        <taxon>Kordiimonadaceae</taxon>
        <taxon>Eilatimonas</taxon>
    </lineage>
</organism>
<reference evidence="5 6" key="1">
    <citation type="submission" date="2018-10" db="EMBL/GenBank/DDBJ databases">
        <title>Genomic Encyclopedia of Archaeal and Bacterial Type Strains, Phase II (KMG-II): from individual species to whole genera.</title>
        <authorList>
            <person name="Goeker M."/>
        </authorList>
    </citation>
    <scope>NUCLEOTIDE SEQUENCE [LARGE SCALE GENOMIC DNA]</scope>
    <source>
        <strain evidence="5 6">DSM 25217</strain>
    </source>
</reference>